<feature type="chain" id="PRO_5045735444" description="DUF2059 domain-containing protein" evidence="2">
    <location>
        <begin position="29"/>
        <end position="335"/>
    </location>
</feature>
<evidence type="ECO:0000313" key="4">
    <source>
        <dbReference type="Proteomes" id="UP000785613"/>
    </source>
</evidence>
<feature type="signal peptide" evidence="2">
    <location>
        <begin position="1"/>
        <end position="28"/>
    </location>
</feature>
<dbReference type="RefSeq" id="WP_167224419.1">
    <property type="nucleotide sequence ID" value="NZ_VUYU01000006.1"/>
</dbReference>
<gene>
    <name evidence="3" type="ORF">F0185_11240</name>
</gene>
<comment type="caution">
    <text evidence="3">The sequence shown here is derived from an EMBL/GenBank/DDBJ whole genome shotgun (WGS) entry which is preliminary data.</text>
</comment>
<organism evidence="3 4">
    <name type="scientific">Massilia rubra</name>
    <dbReference type="NCBI Taxonomy" id="2607910"/>
    <lineage>
        <taxon>Bacteria</taxon>
        <taxon>Pseudomonadati</taxon>
        <taxon>Pseudomonadota</taxon>
        <taxon>Betaproteobacteria</taxon>
        <taxon>Burkholderiales</taxon>
        <taxon>Oxalobacteraceae</taxon>
        <taxon>Telluria group</taxon>
        <taxon>Massilia</taxon>
    </lineage>
</organism>
<keyword evidence="2" id="KW-0732">Signal</keyword>
<keyword evidence="4" id="KW-1185">Reference proteome</keyword>
<protein>
    <recommendedName>
        <fullName evidence="5">DUF2059 domain-containing protein</fullName>
    </recommendedName>
</protein>
<evidence type="ECO:0008006" key="5">
    <source>
        <dbReference type="Google" id="ProtNLM"/>
    </source>
</evidence>
<reference evidence="3 4" key="1">
    <citation type="submission" date="2019-09" db="EMBL/GenBank/DDBJ databases">
        <title>Taxonomy of Antarctic Massilia spp.: description of Massilia rubra sp. nov., Massilia aquatica sp. nov., Massilia mucilaginosa sp. nov., Massilia frigida sp. nov. isolated from streams, lakes and regoliths.</title>
        <authorList>
            <person name="Holochova P."/>
            <person name="Sedlacek I."/>
            <person name="Kralova S."/>
            <person name="Maslanova I."/>
            <person name="Busse H.-J."/>
            <person name="Stankova E."/>
            <person name="Vrbovska V."/>
            <person name="Kovarovic V."/>
            <person name="Bartak M."/>
            <person name="Svec P."/>
            <person name="Pantucek R."/>
        </authorList>
    </citation>
    <scope>NUCLEOTIDE SEQUENCE [LARGE SCALE GENOMIC DNA]</scope>
    <source>
        <strain evidence="3 4">CCM 8692</strain>
    </source>
</reference>
<evidence type="ECO:0000256" key="2">
    <source>
        <dbReference type="SAM" id="SignalP"/>
    </source>
</evidence>
<name>A0ABX0LRT0_9BURK</name>
<sequence length="335" mass="36940">MHASIISAVRYAASALVFTLAMAQAAHAEPATKESLQRYFAIARFEQKNAAEVEAMLALDAREWQNEQDAAYKATLKARFERMAAITREYLGWNVIEPITLGSYQAVLQESEVQALIAEAQSPRGQVYIDKVGPALLKQPAAVAAHLARRVEEIRIRVLDNLPPAPVTPPAPPTPKEALAQKLMLNWPGAREEFTSNMAGVEARAHDLFSTTENKDLADIAVEIRRYATALRTEITFEEVSAIEARMMAAELSEADIAGLIEDQNDPVRAAQRARLELAEARLVEDMLVSPQIVEMKKRLEKAYFAEYDTAPARAAPAGKARPAKKIRSPARTGR</sequence>
<feature type="region of interest" description="Disordered" evidence="1">
    <location>
        <begin position="314"/>
        <end position="335"/>
    </location>
</feature>
<dbReference type="Proteomes" id="UP000785613">
    <property type="component" value="Unassembled WGS sequence"/>
</dbReference>
<evidence type="ECO:0000313" key="3">
    <source>
        <dbReference type="EMBL" id="NHZ34159.1"/>
    </source>
</evidence>
<feature type="compositionally biased region" description="Basic residues" evidence="1">
    <location>
        <begin position="322"/>
        <end position="335"/>
    </location>
</feature>
<proteinExistence type="predicted"/>
<dbReference type="EMBL" id="VUYU01000006">
    <property type="protein sequence ID" value="NHZ34159.1"/>
    <property type="molecule type" value="Genomic_DNA"/>
</dbReference>
<evidence type="ECO:0000256" key="1">
    <source>
        <dbReference type="SAM" id="MobiDB-lite"/>
    </source>
</evidence>
<accession>A0ABX0LRT0</accession>